<dbReference type="SUPFAM" id="SSF88946">
    <property type="entry name" value="Sigma2 domain of RNA polymerase sigma factors"/>
    <property type="match status" value="1"/>
</dbReference>
<dbReference type="InterPro" id="IPR036388">
    <property type="entry name" value="WH-like_DNA-bd_sf"/>
</dbReference>
<dbReference type="CDD" id="cd06171">
    <property type="entry name" value="Sigma70_r4"/>
    <property type="match status" value="1"/>
</dbReference>
<feature type="domain" description="RNA polymerase sigma-70 region 2" evidence="5">
    <location>
        <begin position="16"/>
        <end position="81"/>
    </location>
</feature>
<accession>D0WHC7</accession>
<dbReference type="Gene3D" id="1.10.1740.10">
    <property type="match status" value="1"/>
</dbReference>
<dbReference type="GeneID" id="85007686"/>
<dbReference type="STRING" id="649764.HMPREF0762_01159"/>
<proteinExistence type="inferred from homology"/>
<dbReference type="RefSeq" id="WP_006362417.1">
    <property type="nucleotide sequence ID" value="NZ_GG700630.1"/>
</dbReference>
<name>D0WHC7_SLAES</name>
<dbReference type="GO" id="GO:0003677">
    <property type="term" value="F:DNA binding"/>
    <property type="evidence" value="ECO:0007669"/>
    <property type="project" value="InterPro"/>
</dbReference>
<keyword evidence="2" id="KW-0805">Transcription regulation</keyword>
<keyword evidence="3" id="KW-0731">Sigma factor</keyword>
<keyword evidence="8" id="KW-1185">Reference proteome</keyword>
<evidence type="ECO:0000313" key="7">
    <source>
        <dbReference type="EMBL" id="EEZ61091.1"/>
    </source>
</evidence>
<organism evidence="7 8">
    <name type="scientific">Slackia exigua (strain ATCC 700122 / DSM 15923 / CIP 105133 / JCM 11022 / KCTC 5966 / S-7)</name>
    <dbReference type="NCBI Taxonomy" id="649764"/>
    <lineage>
        <taxon>Bacteria</taxon>
        <taxon>Bacillati</taxon>
        <taxon>Actinomycetota</taxon>
        <taxon>Coriobacteriia</taxon>
        <taxon>Eggerthellales</taxon>
        <taxon>Eggerthellaceae</taxon>
        <taxon>Slackia</taxon>
    </lineage>
</organism>
<dbReference type="Gene3D" id="1.10.10.10">
    <property type="entry name" value="Winged helix-like DNA-binding domain superfamily/Winged helix DNA-binding domain"/>
    <property type="match status" value="1"/>
</dbReference>
<dbReference type="InterPro" id="IPR007627">
    <property type="entry name" value="RNA_pol_sigma70_r2"/>
</dbReference>
<evidence type="ECO:0000256" key="2">
    <source>
        <dbReference type="ARBA" id="ARBA00023015"/>
    </source>
</evidence>
<dbReference type="PANTHER" id="PTHR43133:SF60">
    <property type="entry name" value="RNA POLYMERASE SIGMA FACTOR SIGV"/>
    <property type="match status" value="1"/>
</dbReference>
<evidence type="ECO:0000259" key="6">
    <source>
        <dbReference type="Pfam" id="PF08281"/>
    </source>
</evidence>
<evidence type="ECO:0000259" key="5">
    <source>
        <dbReference type="Pfam" id="PF04542"/>
    </source>
</evidence>
<protein>
    <submittedName>
        <fullName evidence="7">Sigma-70 region 2</fullName>
    </submittedName>
</protein>
<dbReference type="InterPro" id="IPR039425">
    <property type="entry name" value="RNA_pol_sigma-70-like"/>
</dbReference>
<dbReference type="InterPro" id="IPR013324">
    <property type="entry name" value="RNA_pol_sigma_r3/r4-like"/>
</dbReference>
<sequence>MRASRPTDADSEARRLVHDYADLILRLSYTYLNSTCDAEDVCQDVLLKTLARTVPFAGTEHEKAWIIRVTINACKDRLKQGRGRFVSLDEARYAEAPGHPHDETLEAVQKLQLIYREAIYLHYYEGYSIAEIARMTDRSESAVGAALSRGRKKLRAMLERSAS</sequence>
<dbReference type="Pfam" id="PF04542">
    <property type="entry name" value="Sigma70_r2"/>
    <property type="match status" value="1"/>
</dbReference>
<dbReference type="EMBL" id="ACUX02000007">
    <property type="protein sequence ID" value="EEZ61091.1"/>
    <property type="molecule type" value="Genomic_DNA"/>
</dbReference>
<comment type="similarity">
    <text evidence="1">Belongs to the sigma-70 factor family. ECF subfamily.</text>
</comment>
<dbReference type="OrthoDB" id="9784272at2"/>
<dbReference type="eggNOG" id="COG1595">
    <property type="taxonomic scope" value="Bacteria"/>
</dbReference>
<dbReference type="Proteomes" id="UP000006001">
    <property type="component" value="Unassembled WGS sequence"/>
</dbReference>
<feature type="domain" description="RNA polymerase sigma factor 70 region 4 type 2" evidence="6">
    <location>
        <begin position="103"/>
        <end position="154"/>
    </location>
</feature>
<gene>
    <name evidence="7" type="ORF">HMPREF0762_01159</name>
</gene>
<dbReference type="GO" id="GO:0006352">
    <property type="term" value="P:DNA-templated transcription initiation"/>
    <property type="evidence" value="ECO:0007669"/>
    <property type="project" value="InterPro"/>
</dbReference>
<dbReference type="NCBIfam" id="TIGR02937">
    <property type="entry name" value="sigma70-ECF"/>
    <property type="match status" value="1"/>
</dbReference>
<keyword evidence="4" id="KW-0804">Transcription</keyword>
<dbReference type="InterPro" id="IPR013249">
    <property type="entry name" value="RNA_pol_sigma70_r4_t2"/>
</dbReference>
<evidence type="ECO:0000313" key="8">
    <source>
        <dbReference type="Proteomes" id="UP000006001"/>
    </source>
</evidence>
<reference evidence="7" key="1">
    <citation type="submission" date="2009-10" db="EMBL/GenBank/DDBJ databases">
        <authorList>
            <person name="Weinstock G."/>
            <person name="Sodergren E."/>
            <person name="Clifton S."/>
            <person name="Fulton L."/>
            <person name="Fulton B."/>
            <person name="Courtney L."/>
            <person name="Fronick C."/>
            <person name="Harrison M."/>
            <person name="Strong C."/>
            <person name="Farmer C."/>
            <person name="Delahaunty K."/>
            <person name="Markovic C."/>
            <person name="Hall O."/>
            <person name="Minx P."/>
            <person name="Tomlinson C."/>
            <person name="Mitreva M."/>
            <person name="Nelson J."/>
            <person name="Hou S."/>
            <person name="Wollam A."/>
            <person name="Pepin K.H."/>
            <person name="Johnson M."/>
            <person name="Bhonagiri V."/>
            <person name="Nash W.E."/>
            <person name="Warren W."/>
            <person name="Chinwalla A."/>
            <person name="Mardis E.R."/>
            <person name="Wilson R.K."/>
        </authorList>
    </citation>
    <scope>NUCLEOTIDE SEQUENCE [LARGE SCALE GENOMIC DNA]</scope>
    <source>
        <strain evidence="7">ATCC 700122</strain>
    </source>
</reference>
<dbReference type="HOGENOM" id="CLU_047691_3_1_11"/>
<dbReference type="Pfam" id="PF08281">
    <property type="entry name" value="Sigma70_r4_2"/>
    <property type="match status" value="1"/>
</dbReference>
<dbReference type="InterPro" id="IPR014284">
    <property type="entry name" value="RNA_pol_sigma-70_dom"/>
</dbReference>
<evidence type="ECO:0000256" key="3">
    <source>
        <dbReference type="ARBA" id="ARBA00023082"/>
    </source>
</evidence>
<dbReference type="GO" id="GO:0016987">
    <property type="term" value="F:sigma factor activity"/>
    <property type="evidence" value="ECO:0007669"/>
    <property type="project" value="UniProtKB-KW"/>
</dbReference>
<dbReference type="InterPro" id="IPR013325">
    <property type="entry name" value="RNA_pol_sigma_r2"/>
</dbReference>
<evidence type="ECO:0000256" key="4">
    <source>
        <dbReference type="ARBA" id="ARBA00023163"/>
    </source>
</evidence>
<dbReference type="AlphaFoldDB" id="D0WHC7"/>
<evidence type="ECO:0000256" key="1">
    <source>
        <dbReference type="ARBA" id="ARBA00010641"/>
    </source>
</evidence>
<comment type="caution">
    <text evidence="7">The sequence shown here is derived from an EMBL/GenBank/DDBJ whole genome shotgun (WGS) entry which is preliminary data.</text>
</comment>
<dbReference type="PANTHER" id="PTHR43133">
    <property type="entry name" value="RNA POLYMERASE ECF-TYPE SIGMA FACTO"/>
    <property type="match status" value="1"/>
</dbReference>
<dbReference type="SUPFAM" id="SSF88659">
    <property type="entry name" value="Sigma3 and sigma4 domains of RNA polymerase sigma factors"/>
    <property type="match status" value="1"/>
</dbReference>